<dbReference type="SMART" id="SM00197">
    <property type="entry name" value="SAA"/>
    <property type="match status" value="2"/>
</dbReference>
<evidence type="ECO:0000256" key="3">
    <source>
        <dbReference type="SAM" id="SignalP"/>
    </source>
</evidence>
<organism evidence="4 5">
    <name type="scientific">Branchiostoma floridae</name>
    <name type="common">Florida lancelet</name>
    <name type="synonym">Amphioxus</name>
    <dbReference type="NCBI Taxonomy" id="7739"/>
    <lineage>
        <taxon>Eukaryota</taxon>
        <taxon>Metazoa</taxon>
        <taxon>Chordata</taxon>
        <taxon>Cephalochordata</taxon>
        <taxon>Leptocardii</taxon>
        <taxon>Amphioxiformes</taxon>
        <taxon>Branchiostomatidae</taxon>
        <taxon>Branchiostoma</taxon>
    </lineage>
</organism>
<dbReference type="Gene3D" id="1.10.132.110">
    <property type="entry name" value="Serum amyloid A protein"/>
    <property type="match status" value="2"/>
</dbReference>
<dbReference type="InterPro" id="IPR000096">
    <property type="entry name" value="Serum_amyloid_A"/>
</dbReference>
<dbReference type="PANTHER" id="PTHR23424:SF29">
    <property type="entry name" value="SERUM AMYLOID A PROTEIN"/>
    <property type="match status" value="1"/>
</dbReference>
<comment type="similarity">
    <text evidence="1">Belongs to the SAA family.</text>
</comment>
<dbReference type="PROSITE" id="PS00992">
    <property type="entry name" value="SAA"/>
    <property type="match status" value="2"/>
</dbReference>
<gene>
    <name evidence="5" type="primary">LOC118432794</name>
</gene>
<dbReference type="PRINTS" id="PR00306">
    <property type="entry name" value="SERUMAMYLOID"/>
</dbReference>
<sequence>MRLLLFAACVALVCASADAWFGGVGDAVSRGFDRAREAVGSAVDRTREAAQGAGDMYSAYRDMRESNWRNSDKYFHARGNYDAAQRGPGGRWAAEVISNAREGYQSGLSGQGEEDTRADQEANNWGRNGGDPNRYRPEGLPDRYECGEEVAAVRGLHRTTRVKSSTPVPPGRRFKSSFSVPEAAHIPDMRLLLFAVCVVLACACADAWLFDRAVEAVQGAGDMYSAYRDMRESNWKNSDKYFHARGNYDAAQRGPGGRWAAEVISNAREGYQSGLSGQGEADTRADQEANEWGRNGGDPNRYRPAGLPDRY</sequence>
<keyword evidence="4" id="KW-1185">Reference proteome</keyword>
<evidence type="ECO:0000256" key="1">
    <source>
        <dbReference type="ARBA" id="ARBA00007745"/>
    </source>
</evidence>
<dbReference type="PANTHER" id="PTHR23424">
    <property type="entry name" value="SERUM AMYLOID A"/>
    <property type="match status" value="1"/>
</dbReference>
<evidence type="ECO:0000256" key="2">
    <source>
        <dbReference type="SAM" id="MobiDB-lite"/>
    </source>
</evidence>
<proteinExistence type="inferred from homology"/>
<dbReference type="Proteomes" id="UP000001554">
    <property type="component" value="Chromosome 16"/>
</dbReference>
<reference evidence="5" key="2">
    <citation type="submission" date="2025-08" db="UniProtKB">
        <authorList>
            <consortium name="RefSeq"/>
        </authorList>
    </citation>
    <scope>IDENTIFICATION</scope>
    <source>
        <strain evidence="5">S238N-H82</strain>
        <tissue evidence="5">Testes</tissue>
    </source>
</reference>
<feature type="region of interest" description="Disordered" evidence="2">
    <location>
        <begin position="104"/>
        <end position="136"/>
    </location>
</feature>
<dbReference type="GO" id="GO:0005576">
    <property type="term" value="C:extracellular region"/>
    <property type="evidence" value="ECO:0007669"/>
    <property type="project" value="InterPro"/>
</dbReference>
<dbReference type="AlphaFoldDB" id="A0A9J7NDV6"/>
<name>A0A9J7NDV6_BRAFL</name>
<dbReference type="GeneID" id="118432794"/>
<accession>A0A9J7NDV6</accession>
<dbReference type="KEGG" id="bfo:118432794"/>
<reference evidence="4" key="1">
    <citation type="journal article" date="2020" name="Nat. Ecol. Evol.">
        <title>Deeply conserved synteny resolves early events in vertebrate evolution.</title>
        <authorList>
            <person name="Simakov O."/>
            <person name="Marletaz F."/>
            <person name="Yue J.X."/>
            <person name="O'Connell B."/>
            <person name="Jenkins J."/>
            <person name="Brandt A."/>
            <person name="Calef R."/>
            <person name="Tung C.H."/>
            <person name="Huang T.K."/>
            <person name="Schmutz J."/>
            <person name="Satoh N."/>
            <person name="Yu J.K."/>
            <person name="Putnam N.H."/>
            <person name="Green R.E."/>
            <person name="Rokhsar D.S."/>
        </authorList>
    </citation>
    <scope>NUCLEOTIDE SEQUENCE [LARGE SCALE GENOMIC DNA]</scope>
    <source>
        <strain evidence="4">S238N-H82</strain>
    </source>
</reference>
<feature type="region of interest" description="Disordered" evidence="2">
    <location>
        <begin position="271"/>
        <end position="311"/>
    </location>
</feature>
<feature type="chain" id="PRO_5039907989" evidence="3">
    <location>
        <begin position="20"/>
        <end position="311"/>
    </location>
</feature>
<protein>
    <submittedName>
        <fullName evidence="5">Uncharacterized protein LOC118432794</fullName>
    </submittedName>
</protein>
<dbReference type="FunFam" id="1.10.132.110:FF:000001">
    <property type="entry name" value="Serum amyloid A protein"/>
    <property type="match status" value="2"/>
</dbReference>
<evidence type="ECO:0000313" key="5">
    <source>
        <dbReference type="RefSeq" id="XP_035700307.1"/>
    </source>
</evidence>
<keyword evidence="3" id="KW-0732">Signal</keyword>
<dbReference type="OMA" id="FHARANH"/>
<dbReference type="Pfam" id="PF00277">
    <property type="entry name" value="SAA"/>
    <property type="match status" value="2"/>
</dbReference>
<feature type="signal peptide" evidence="3">
    <location>
        <begin position="1"/>
        <end position="19"/>
    </location>
</feature>
<dbReference type="InterPro" id="IPR052464">
    <property type="entry name" value="Synovial_Prolif_Regulator"/>
</dbReference>
<evidence type="ECO:0000313" key="4">
    <source>
        <dbReference type="Proteomes" id="UP000001554"/>
    </source>
</evidence>
<dbReference type="RefSeq" id="XP_035700307.1">
    <property type="nucleotide sequence ID" value="XM_035844414.1"/>
</dbReference>
<dbReference type="OrthoDB" id="6112826at2759"/>